<evidence type="ECO:0008006" key="3">
    <source>
        <dbReference type="Google" id="ProtNLM"/>
    </source>
</evidence>
<sequence>MMSQKERHKEESASLSETLVNACWQPYEALHSQLSAELQKQDEILRQSWKLTSQYLGEQREKAQQLYQEAASKNVYLTQSDAMQNISEQTQAIMKAPLDFTLNLIEKADKERSERIQVMANLHDQFVSTIKQNQLALLRLSEKNLQKIAGV</sequence>
<keyword evidence="2" id="KW-1185">Reference proteome</keyword>
<dbReference type="EMBL" id="CP069127">
    <property type="protein sequence ID" value="QRG69115.1"/>
    <property type="molecule type" value="Genomic_DNA"/>
</dbReference>
<organism evidence="1 2">
    <name type="scientific">Brevibacillus choshinensis</name>
    <dbReference type="NCBI Taxonomy" id="54911"/>
    <lineage>
        <taxon>Bacteria</taxon>
        <taxon>Bacillati</taxon>
        <taxon>Bacillota</taxon>
        <taxon>Bacilli</taxon>
        <taxon>Bacillales</taxon>
        <taxon>Paenibacillaceae</taxon>
        <taxon>Brevibacillus</taxon>
    </lineage>
</organism>
<evidence type="ECO:0000313" key="2">
    <source>
        <dbReference type="Proteomes" id="UP000596248"/>
    </source>
</evidence>
<protein>
    <recommendedName>
        <fullName evidence="3">Phasin domain-containing protein</fullName>
    </recommendedName>
</protein>
<name>A0ABX7FVT5_BRECH</name>
<proteinExistence type="predicted"/>
<dbReference type="RefSeq" id="WP_203356112.1">
    <property type="nucleotide sequence ID" value="NZ_CP069127.1"/>
</dbReference>
<accession>A0ABX7FVT5</accession>
<evidence type="ECO:0000313" key="1">
    <source>
        <dbReference type="EMBL" id="QRG69115.1"/>
    </source>
</evidence>
<reference evidence="1 2" key="1">
    <citation type="submission" date="2021-01" db="EMBL/GenBank/DDBJ databases">
        <title>Identification of strong promoters based on the transcriptome of Brevibacillus choshinensis.</title>
        <authorList>
            <person name="Yao D."/>
            <person name="Zhang K."/>
            <person name="Wu J."/>
        </authorList>
    </citation>
    <scope>NUCLEOTIDE SEQUENCE [LARGE SCALE GENOMIC DNA]</scope>
    <source>
        <strain evidence="1 2">HPD31-SP3</strain>
    </source>
</reference>
<dbReference type="Proteomes" id="UP000596248">
    <property type="component" value="Chromosome"/>
</dbReference>
<gene>
    <name evidence="1" type="ORF">JNE38_08255</name>
</gene>